<dbReference type="RefSeq" id="WP_107396170.1">
    <property type="nucleotide sequence ID" value="NZ_PHHF01000085.1"/>
</dbReference>
<reference evidence="1 2" key="1">
    <citation type="submission" date="2017-11" db="EMBL/GenBank/DDBJ databases">
        <title>Sphingomonas oleivorans sp. nov., isolated from oil-contaminated soil.</title>
        <authorList>
            <person name="Wang L."/>
            <person name="Chen L."/>
        </authorList>
    </citation>
    <scope>NUCLEOTIDE SEQUENCE [LARGE SCALE GENOMIC DNA]</scope>
    <source>
        <strain evidence="1 2">K101</strain>
    </source>
</reference>
<evidence type="ECO:0000313" key="2">
    <source>
        <dbReference type="Proteomes" id="UP000241206"/>
    </source>
</evidence>
<keyword evidence="2" id="KW-1185">Reference proteome</keyword>
<comment type="caution">
    <text evidence="1">The sequence shown here is derived from an EMBL/GenBank/DDBJ whole genome shotgun (WGS) entry which is preliminary data.</text>
</comment>
<evidence type="ECO:0000313" key="1">
    <source>
        <dbReference type="EMBL" id="PTD15907.1"/>
    </source>
</evidence>
<name>A0A2T4HJF2_9SPHN</name>
<accession>A0A2T4HJF2</accession>
<dbReference type="EMBL" id="PHHF01000085">
    <property type="protein sequence ID" value="PTD15907.1"/>
    <property type="molecule type" value="Genomic_DNA"/>
</dbReference>
<dbReference type="AlphaFoldDB" id="A0A2T4HJF2"/>
<organism evidence="1 2">
    <name type="scientific">Edaphosphingomonas fennica</name>
    <dbReference type="NCBI Taxonomy" id="114404"/>
    <lineage>
        <taxon>Bacteria</taxon>
        <taxon>Pseudomonadati</taxon>
        <taxon>Pseudomonadota</taxon>
        <taxon>Alphaproteobacteria</taxon>
        <taxon>Sphingomonadales</taxon>
        <taxon>Rhizorhabdaceae</taxon>
        <taxon>Edaphosphingomonas</taxon>
    </lineage>
</organism>
<gene>
    <name evidence="1" type="ORF">CV103_21500</name>
</gene>
<proteinExistence type="predicted"/>
<protein>
    <submittedName>
        <fullName evidence="1">Uncharacterized protein</fullName>
    </submittedName>
</protein>
<dbReference type="Proteomes" id="UP000241206">
    <property type="component" value="Unassembled WGS sequence"/>
</dbReference>
<sequence>MGEHSGDALRADPLVQRALAVVLLRQALPLLDTLGEQVAAAHIQAVIDALSGSGTVTPPHALS</sequence>